<feature type="region of interest" description="Disordered" evidence="4">
    <location>
        <begin position="69"/>
        <end position="103"/>
    </location>
</feature>
<feature type="region of interest" description="Disordered" evidence="4">
    <location>
        <begin position="147"/>
        <end position="182"/>
    </location>
</feature>
<evidence type="ECO:0000256" key="1">
    <source>
        <dbReference type="ARBA" id="ARBA00006540"/>
    </source>
</evidence>
<dbReference type="PANTHER" id="PTHR11363">
    <property type="entry name" value="60S RIBOSOMAL PROTEIN L3-RELATED"/>
    <property type="match status" value="1"/>
</dbReference>
<keyword evidence="6" id="KW-1185">Reference proteome</keyword>
<comment type="similarity">
    <text evidence="1">Belongs to the universal ribosomal protein uL3 family.</text>
</comment>
<dbReference type="GO" id="GO:0006412">
    <property type="term" value="P:translation"/>
    <property type="evidence" value="ECO:0007669"/>
    <property type="project" value="InterPro"/>
</dbReference>
<dbReference type="EMBL" id="JAACJK010000174">
    <property type="protein sequence ID" value="KAF5319082.1"/>
    <property type="molecule type" value="Genomic_DNA"/>
</dbReference>
<feature type="compositionally biased region" description="Low complexity" evidence="4">
    <location>
        <begin position="89"/>
        <end position="103"/>
    </location>
</feature>
<dbReference type="InterPro" id="IPR045077">
    <property type="entry name" value="L3_arc_euk"/>
</dbReference>
<feature type="region of interest" description="Disordered" evidence="4">
    <location>
        <begin position="215"/>
        <end position="234"/>
    </location>
</feature>
<proteinExistence type="inferred from homology"/>
<keyword evidence="3" id="KW-0687">Ribonucleoprotein</keyword>
<evidence type="ECO:0000313" key="6">
    <source>
        <dbReference type="Proteomes" id="UP000541558"/>
    </source>
</evidence>
<feature type="compositionally biased region" description="Polar residues" evidence="4">
    <location>
        <begin position="69"/>
        <end position="80"/>
    </location>
</feature>
<dbReference type="GO" id="GO:0003735">
    <property type="term" value="F:structural constituent of ribosome"/>
    <property type="evidence" value="ECO:0007669"/>
    <property type="project" value="InterPro"/>
</dbReference>
<dbReference type="Gene3D" id="3.30.1430.10">
    <property type="match status" value="1"/>
</dbReference>
<keyword evidence="2" id="KW-0689">Ribosomal protein</keyword>
<dbReference type="PANTHER" id="PTHR11363:SF5">
    <property type="entry name" value="LARGE RIBOSOMAL SUBUNIT PROTEIN UL3"/>
    <property type="match status" value="1"/>
</dbReference>
<gene>
    <name evidence="5" type="ORF">D9611_014129</name>
</gene>
<dbReference type="InterPro" id="IPR044892">
    <property type="entry name" value="Ribosomal_L3_dom_3_arc_sf"/>
</dbReference>
<dbReference type="Gene3D" id="4.10.960.10">
    <property type="entry name" value="Ribosomal protein L3, domain 3"/>
    <property type="match status" value="1"/>
</dbReference>
<evidence type="ECO:0000256" key="3">
    <source>
        <dbReference type="ARBA" id="ARBA00023274"/>
    </source>
</evidence>
<reference evidence="5 6" key="1">
    <citation type="journal article" date="2020" name="ISME J.">
        <title>Uncovering the hidden diversity of litter-decomposition mechanisms in mushroom-forming fungi.</title>
        <authorList>
            <person name="Floudas D."/>
            <person name="Bentzer J."/>
            <person name="Ahren D."/>
            <person name="Johansson T."/>
            <person name="Persson P."/>
            <person name="Tunlid A."/>
        </authorList>
    </citation>
    <scope>NUCLEOTIDE SEQUENCE [LARGE SCALE GENOMIC DNA]</scope>
    <source>
        <strain evidence="5 6">CBS 175.51</strain>
    </source>
</reference>
<dbReference type="InterPro" id="IPR000597">
    <property type="entry name" value="Ribosomal_uL3"/>
</dbReference>
<dbReference type="AlphaFoldDB" id="A0A8H5B9G0"/>
<dbReference type="SUPFAM" id="SSF50447">
    <property type="entry name" value="Translation proteins"/>
    <property type="match status" value="1"/>
</dbReference>
<organism evidence="5 6">
    <name type="scientific">Ephemerocybe angulata</name>
    <dbReference type="NCBI Taxonomy" id="980116"/>
    <lineage>
        <taxon>Eukaryota</taxon>
        <taxon>Fungi</taxon>
        <taxon>Dikarya</taxon>
        <taxon>Basidiomycota</taxon>
        <taxon>Agaricomycotina</taxon>
        <taxon>Agaricomycetes</taxon>
        <taxon>Agaricomycetidae</taxon>
        <taxon>Agaricales</taxon>
        <taxon>Agaricineae</taxon>
        <taxon>Psathyrellaceae</taxon>
        <taxon>Ephemerocybe</taxon>
    </lineage>
</organism>
<sequence>MVPASRLEILDAQGLNFQRYPHHHVAGLLGYVETHHGLRTFLTIWANHLSDEVKHHFYKNGYHSKKKAFTSTPARTTRTEASPRLTKWSASASTAPSSVPSLTPSQKKAHLFKIQHSRGSIAGKVDFSYKLMEIPLKGGFIDDKVDPIPVSSSSSMRRPSTSPPRLSVTNSKVLSPLGNNKLPRKPPRLRKVACIGAWHPSKVILSVAYAGQTGASNSSTNKRPLPPRHTGGSTAGKVDFGYKLTEIQLNSVLFDDNVVIDHELIGKPIEVSSVFEQEENLNCTAAIKLHRLEGVITAGEQKASSQEPHGSARSLVSEHGILPRSCSPLHVLVKDGSTTYDSNESTEQERYIIPMGGFTYYSRTLRTNVLIVRASLPRIEQRMIAIRTLRTVVQSMSIAISSLYSLPRGRGITQRPSDSLFYALDANTLPSQRGTLNASDPTIHFRFEQIAAYNSCQRVQTPYHRSAPLGSQSSPKTSVPSVDVSFVSFNEPIGFELNVLKHFIRNKACRLTRKQICQSLPHYLADSSRYWSRTETTEQGAREIDVVLSSLMTKSFESVNPGIFPCSFNQAKEAKLAEKKTPSTHTNATRRSAKERVLSIIHFTAQMFLKAILGTSIDHRSKDC</sequence>
<name>A0A8H5B9G0_9AGAR</name>
<accession>A0A8H5B9G0</accession>
<evidence type="ECO:0000256" key="2">
    <source>
        <dbReference type="ARBA" id="ARBA00022980"/>
    </source>
</evidence>
<dbReference type="GO" id="GO:0003723">
    <property type="term" value="F:RNA binding"/>
    <property type="evidence" value="ECO:0007669"/>
    <property type="project" value="TreeGrafter"/>
</dbReference>
<dbReference type="Proteomes" id="UP000541558">
    <property type="component" value="Unassembled WGS sequence"/>
</dbReference>
<protein>
    <submittedName>
        <fullName evidence="5">Uncharacterized protein</fullName>
    </submittedName>
</protein>
<feature type="compositionally biased region" description="Low complexity" evidence="4">
    <location>
        <begin position="147"/>
        <end position="167"/>
    </location>
</feature>
<evidence type="ECO:0000313" key="5">
    <source>
        <dbReference type="EMBL" id="KAF5319082.1"/>
    </source>
</evidence>
<comment type="caution">
    <text evidence="5">The sequence shown here is derived from an EMBL/GenBank/DDBJ whole genome shotgun (WGS) entry which is preliminary data.</text>
</comment>
<evidence type="ECO:0000256" key="4">
    <source>
        <dbReference type="SAM" id="MobiDB-lite"/>
    </source>
</evidence>
<dbReference type="Pfam" id="PF00297">
    <property type="entry name" value="Ribosomal_L3"/>
    <property type="match status" value="2"/>
</dbReference>
<dbReference type="InterPro" id="IPR009000">
    <property type="entry name" value="Transl_B-barrel_sf"/>
</dbReference>
<dbReference type="GO" id="GO:0022625">
    <property type="term" value="C:cytosolic large ribosomal subunit"/>
    <property type="evidence" value="ECO:0007669"/>
    <property type="project" value="TreeGrafter"/>
</dbReference>